<name>A0A5C7BGL8_9FLAO</name>
<dbReference type="EMBL" id="VOSB01000010">
    <property type="protein sequence ID" value="TXE17841.1"/>
    <property type="molecule type" value="Genomic_DNA"/>
</dbReference>
<dbReference type="GO" id="GO:0005886">
    <property type="term" value="C:plasma membrane"/>
    <property type="evidence" value="ECO:0007669"/>
    <property type="project" value="UniProtKB-SubCell"/>
</dbReference>
<protein>
    <submittedName>
        <fullName evidence="8">DMT family transporter</fullName>
    </submittedName>
</protein>
<feature type="domain" description="EamA" evidence="7">
    <location>
        <begin position="154"/>
        <end position="290"/>
    </location>
</feature>
<dbReference type="Pfam" id="PF00892">
    <property type="entry name" value="EamA"/>
    <property type="match status" value="2"/>
</dbReference>
<dbReference type="InterPro" id="IPR037185">
    <property type="entry name" value="EmrE-like"/>
</dbReference>
<dbReference type="Gene3D" id="1.10.3730.20">
    <property type="match status" value="1"/>
</dbReference>
<reference evidence="8 9" key="1">
    <citation type="submission" date="2019-08" db="EMBL/GenBank/DDBJ databases">
        <title>Genome of Psychroserpens burtonensis ACAM 167.</title>
        <authorList>
            <person name="Bowman J.P."/>
        </authorList>
    </citation>
    <scope>NUCLEOTIDE SEQUENCE [LARGE SCALE GENOMIC DNA]</scope>
    <source>
        <strain evidence="8 9">ACAM 167</strain>
    </source>
</reference>
<dbReference type="SUPFAM" id="SSF103481">
    <property type="entry name" value="Multidrug resistance efflux transporter EmrE"/>
    <property type="match status" value="2"/>
</dbReference>
<feature type="transmembrane region" description="Helical" evidence="6">
    <location>
        <begin position="274"/>
        <end position="290"/>
    </location>
</feature>
<feature type="transmembrane region" description="Helical" evidence="6">
    <location>
        <begin position="247"/>
        <end position="268"/>
    </location>
</feature>
<dbReference type="Proteomes" id="UP000321938">
    <property type="component" value="Unassembled WGS sequence"/>
</dbReference>
<gene>
    <name evidence="8" type="ORF">ES692_08050</name>
</gene>
<dbReference type="AlphaFoldDB" id="A0A5C7BGL8"/>
<evidence type="ECO:0000259" key="7">
    <source>
        <dbReference type="Pfam" id="PF00892"/>
    </source>
</evidence>
<proteinExistence type="predicted"/>
<dbReference type="STRING" id="1123037.GCA_000425305_00247"/>
<feature type="transmembrane region" description="Helical" evidence="6">
    <location>
        <begin position="70"/>
        <end position="90"/>
    </location>
</feature>
<feature type="domain" description="EamA" evidence="7">
    <location>
        <begin position="6"/>
        <end position="140"/>
    </location>
</feature>
<feature type="transmembrane region" description="Helical" evidence="6">
    <location>
        <begin position="185"/>
        <end position="203"/>
    </location>
</feature>
<dbReference type="PANTHER" id="PTHR32322">
    <property type="entry name" value="INNER MEMBRANE TRANSPORTER"/>
    <property type="match status" value="1"/>
</dbReference>
<keyword evidence="3 6" id="KW-0812">Transmembrane</keyword>
<keyword evidence="5 6" id="KW-0472">Membrane</keyword>
<keyword evidence="9" id="KW-1185">Reference proteome</keyword>
<feature type="transmembrane region" description="Helical" evidence="6">
    <location>
        <begin position="96"/>
        <end position="117"/>
    </location>
</feature>
<keyword evidence="2" id="KW-1003">Cell membrane</keyword>
<evidence type="ECO:0000256" key="3">
    <source>
        <dbReference type="ARBA" id="ARBA00022692"/>
    </source>
</evidence>
<dbReference type="RefSeq" id="WP_147231541.1">
    <property type="nucleotide sequence ID" value="NZ_VOSB01000010.1"/>
</dbReference>
<feature type="transmembrane region" description="Helical" evidence="6">
    <location>
        <begin position="154"/>
        <end position="173"/>
    </location>
</feature>
<dbReference type="OrthoDB" id="9811486at2"/>
<evidence type="ECO:0000256" key="5">
    <source>
        <dbReference type="ARBA" id="ARBA00023136"/>
    </source>
</evidence>
<feature type="transmembrane region" description="Helical" evidence="6">
    <location>
        <begin position="41"/>
        <end position="58"/>
    </location>
</feature>
<organism evidence="8 9">
    <name type="scientific">Psychroserpens burtonensis</name>
    <dbReference type="NCBI Taxonomy" id="49278"/>
    <lineage>
        <taxon>Bacteria</taxon>
        <taxon>Pseudomonadati</taxon>
        <taxon>Bacteroidota</taxon>
        <taxon>Flavobacteriia</taxon>
        <taxon>Flavobacteriales</taxon>
        <taxon>Flavobacteriaceae</taxon>
        <taxon>Psychroserpens</taxon>
    </lineage>
</organism>
<dbReference type="PANTHER" id="PTHR32322:SF18">
    <property type="entry name" value="S-ADENOSYLMETHIONINE_S-ADENOSYLHOMOCYSTEINE TRANSPORTER"/>
    <property type="match status" value="1"/>
</dbReference>
<feature type="transmembrane region" description="Helical" evidence="6">
    <location>
        <begin position="215"/>
        <end position="235"/>
    </location>
</feature>
<dbReference type="InterPro" id="IPR050638">
    <property type="entry name" value="AA-Vitamin_Transporters"/>
</dbReference>
<evidence type="ECO:0000256" key="6">
    <source>
        <dbReference type="SAM" id="Phobius"/>
    </source>
</evidence>
<evidence type="ECO:0000256" key="1">
    <source>
        <dbReference type="ARBA" id="ARBA00004651"/>
    </source>
</evidence>
<accession>A0A5C7BGL8</accession>
<dbReference type="InterPro" id="IPR000620">
    <property type="entry name" value="EamA_dom"/>
</dbReference>
<sequence>MNSRTFALVALFLVQLLYGLNYTFAKTVMNENFIKPFGFVLLRVVGATVLFWLMGFVFKSEKIERKDFITIFFAAVFGVGINMLLFLKGLEFTSPIHASVIMTIIPVIIMILSIFFLGEKLTKLKIGGIVLAFCGGILLTALGKSDRLGDNVALGNMFIFINAISYSIYVIIIKRLTAKYHPFSFIKWLFLFGLILVLPFGYTEITEVDWNSFSPYIWFSVLFVVIGATFGTYFLNPLALKTLKASTVGVFIYLQPVIAGLFAIIMGADNIDSIKIMAMCLIFSGVYLVTKKPKVSNTIN</sequence>
<feature type="transmembrane region" description="Helical" evidence="6">
    <location>
        <begin position="124"/>
        <end position="142"/>
    </location>
</feature>
<evidence type="ECO:0000256" key="2">
    <source>
        <dbReference type="ARBA" id="ARBA00022475"/>
    </source>
</evidence>
<evidence type="ECO:0000313" key="8">
    <source>
        <dbReference type="EMBL" id="TXE17841.1"/>
    </source>
</evidence>
<comment type="caution">
    <text evidence="8">The sequence shown here is derived from an EMBL/GenBank/DDBJ whole genome shotgun (WGS) entry which is preliminary data.</text>
</comment>
<evidence type="ECO:0000256" key="4">
    <source>
        <dbReference type="ARBA" id="ARBA00022989"/>
    </source>
</evidence>
<evidence type="ECO:0000313" key="9">
    <source>
        <dbReference type="Proteomes" id="UP000321938"/>
    </source>
</evidence>
<comment type="subcellular location">
    <subcellularLocation>
        <location evidence="1">Cell membrane</location>
        <topology evidence="1">Multi-pass membrane protein</topology>
    </subcellularLocation>
</comment>
<keyword evidence="4 6" id="KW-1133">Transmembrane helix</keyword>